<dbReference type="RefSeq" id="WP_131152638.1">
    <property type="nucleotide sequence ID" value="NZ_SJTG01000007.1"/>
</dbReference>
<gene>
    <name evidence="1" type="ORF">EZM97_35430</name>
</gene>
<proteinExistence type="predicted"/>
<name>A0A4R0YNM2_9GAMM</name>
<keyword evidence="2" id="KW-1185">Reference proteome</keyword>
<dbReference type="EMBL" id="SJTG01000007">
    <property type="protein sequence ID" value="TCI06211.1"/>
    <property type="molecule type" value="Genomic_DNA"/>
</dbReference>
<dbReference type="AlphaFoldDB" id="A0A4R0YNM2"/>
<accession>A0A4R0YNM2</accession>
<dbReference type="Proteomes" id="UP000291822">
    <property type="component" value="Unassembled WGS sequence"/>
</dbReference>
<reference evidence="1 2" key="1">
    <citation type="submission" date="2019-02" db="EMBL/GenBank/DDBJ databases">
        <title>Dyella amyloliquefaciens sp. nov., isolated from forest soil.</title>
        <authorList>
            <person name="Gao Z.-H."/>
            <person name="Qiu L.-H."/>
        </authorList>
    </citation>
    <scope>NUCLEOTIDE SEQUENCE [LARGE SCALE GENOMIC DNA]</scope>
    <source>
        <strain evidence="1 2">KACC 12747</strain>
    </source>
</reference>
<sequence>MSDTYLELSVWRRMDGFAIRYRCLQCLDTQKYGVQSSDYYYARDKGAQTWASDAQFVELFLDTSPAERCTWFVSLSEAIEAHDATFDR</sequence>
<evidence type="ECO:0000313" key="2">
    <source>
        <dbReference type="Proteomes" id="UP000291822"/>
    </source>
</evidence>
<protein>
    <submittedName>
        <fullName evidence="1">Uncharacterized protein</fullName>
    </submittedName>
</protein>
<comment type="caution">
    <text evidence="1">The sequence shown here is derived from an EMBL/GenBank/DDBJ whole genome shotgun (WGS) entry which is preliminary data.</text>
</comment>
<organism evidence="1 2">
    <name type="scientific">Dyella soli</name>
    <dbReference type="NCBI Taxonomy" id="522319"/>
    <lineage>
        <taxon>Bacteria</taxon>
        <taxon>Pseudomonadati</taxon>
        <taxon>Pseudomonadota</taxon>
        <taxon>Gammaproteobacteria</taxon>
        <taxon>Lysobacterales</taxon>
        <taxon>Rhodanobacteraceae</taxon>
        <taxon>Dyella</taxon>
    </lineage>
</organism>
<evidence type="ECO:0000313" key="1">
    <source>
        <dbReference type="EMBL" id="TCI06211.1"/>
    </source>
</evidence>